<dbReference type="PROSITE" id="PS01313">
    <property type="entry name" value="LIPB"/>
    <property type="match status" value="1"/>
</dbReference>
<keyword evidence="2 5" id="KW-0808">Transferase</keyword>
<accession>A0A023X0F9</accession>
<comment type="catalytic activity">
    <reaction evidence="5 6">
        <text>octanoyl-[ACP] + L-lysyl-[protein] = N(6)-octanoyl-L-lysyl-[protein] + holo-[ACP] + H(+)</text>
        <dbReference type="Rhea" id="RHEA:17665"/>
        <dbReference type="Rhea" id="RHEA-COMP:9636"/>
        <dbReference type="Rhea" id="RHEA-COMP:9685"/>
        <dbReference type="Rhea" id="RHEA-COMP:9752"/>
        <dbReference type="Rhea" id="RHEA-COMP:9928"/>
        <dbReference type="ChEBI" id="CHEBI:15378"/>
        <dbReference type="ChEBI" id="CHEBI:29969"/>
        <dbReference type="ChEBI" id="CHEBI:64479"/>
        <dbReference type="ChEBI" id="CHEBI:78463"/>
        <dbReference type="ChEBI" id="CHEBI:78809"/>
        <dbReference type="EC" id="2.3.1.181"/>
    </reaction>
</comment>
<evidence type="ECO:0000256" key="4">
    <source>
        <dbReference type="ARBA" id="ARBA00024732"/>
    </source>
</evidence>
<evidence type="ECO:0000256" key="7">
    <source>
        <dbReference type="PIRSR" id="PIRSR016262-1"/>
    </source>
</evidence>
<reference evidence="12" key="2">
    <citation type="submission" date="2023-11" db="EMBL/GenBank/DDBJ databases">
        <title>MicrobeMod: A computational toolkit for identifying prokaryotic methylation and restriction-modification with nanopore sequencing.</title>
        <authorList>
            <person name="Crits-Christoph A."/>
            <person name="Kang S.C."/>
            <person name="Lee H."/>
            <person name="Ostrov N."/>
        </authorList>
    </citation>
    <scope>NUCLEOTIDE SEQUENCE</scope>
    <source>
        <strain evidence="12">ATCC 51242</strain>
    </source>
</reference>
<sequence length="242" mass="26999">MTLDTQRTDLPFAVRRLPGLTRYAEAWEMQREAVRLRKREATPDTLFLLEHYPVYTVGRAAGEDASNLGAGEEYLRSLGAEVFWSDRGGDATFHGPGQIVGYPIVKLRIKDTHRYLRDLEEVVIRTLGEYGLSAWRHPEYTGAWLGEGAESRKICAIGVKFSSGWIASHGFALNVSTDLSWFERITPCGIRQFGVTSLERELGREVPLGEVEARLIRHFREVFFGTDGSGDGGPPGVSPKNT</sequence>
<dbReference type="PIRSF" id="PIRSF016262">
    <property type="entry name" value="LPLase"/>
    <property type="match status" value="1"/>
</dbReference>
<comment type="pathway">
    <text evidence="1 5 6">Protein modification; protein lipoylation via endogenous pathway; protein N(6)-(lipoyl)lysine from octanoyl-[acyl-carrier-protein]: step 1/2.</text>
</comment>
<dbReference type="RefSeq" id="WP_198024533.1">
    <property type="nucleotide sequence ID" value="NZ_CP007514.1"/>
</dbReference>
<comment type="miscellaneous">
    <text evidence="5">In the reaction, the free carboxyl group of octanoic acid is attached via an amide linkage to the epsilon-amino group of a specific lysine residue of lipoyl domains of lipoate-dependent enzymes.</text>
</comment>
<evidence type="ECO:0000256" key="1">
    <source>
        <dbReference type="ARBA" id="ARBA00004821"/>
    </source>
</evidence>
<dbReference type="CDD" id="cd16444">
    <property type="entry name" value="LipB"/>
    <property type="match status" value="1"/>
</dbReference>
<dbReference type="Gene3D" id="3.30.930.10">
    <property type="entry name" value="Bira Bifunctional Protein, Domain 2"/>
    <property type="match status" value="1"/>
</dbReference>
<dbReference type="InterPro" id="IPR000544">
    <property type="entry name" value="Octanoyltransferase"/>
</dbReference>
<dbReference type="AlphaFoldDB" id="A0A023X0F9"/>
<dbReference type="GO" id="GO:0009249">
    <property type="term" value="P:protein lipoylation"/>
    <property type="evidence" value="ECO:0007669"/>
    <property type="project" value="InterPro"/>
</dbReference>
<evidence type="ECO:0000256" key="9">
    <source>
        <dbReference type="PIRSR" id="PIRSR016262-3"/>
    </source>
</evidence>
<dbReference type="InterPro" id="IPR045864">
    <property type="entry name" value="aa-tRNA-synth_II/BPL/LPL"/>
</dbReference>
<dbReference type="EMBL" id="CP007514">
    <property type="protein sequence ID" value="AHY45686.1"/>
    <property type="molecule type" value="Genomic_DNA"/>
</dbReference>
<comment type="subcellular location">
    <subcellularLocation>
        <location evidence="5">Cytoplasm</location>
    </subcellularLocation>
</comment>
<evidence type="ECO:0000313" key="12">
    <source>
        <dbReference type="EMBL" id="MDX5893100.1"/>
    </source>
</evidence>
<evidence type="ECO:0000256" key="8">
    <source>
        <dbReference type="PIRSR" id="PIRSR016262-2"/>
    </source>
</evidence>
<dbReference type="Pfam" id="PF21948">
    <property type="entry name" value="LplA-B_cat"/>
    <property type="match status" value="1"/>
</dbReference>
<evidence type="ECO:0000256" key="5">
    <source>
        <dbReference type="HAMAP-Rule" id="MF_00013"/>
    </source>
</evidence>
<dbReference type="GO" id="GO:0005737">
    <property type="term" value="C:cytoplasm"/>
    <property type="evidence" value="ECO:0007669"/>
    <property type="project" value="UniProtKB-SubCell"/>
</dbReference>
<dbReference type="NCBIfam" id="NF010925">
    <property type="entry name" value="PRK14345.1"/>
    <property type="match status" value="1"/>
</dbReference>
<name>A0A023X0F9_RUBRA</name>
<protein>
    <recommendedName>
        <fullName evidence="5 6">Octanoyltransferase</fullName>
        <ecNumber evidence="5 6">2.3.1.181</ecNumber>
    </recommendedName>
    <alternativeName>
        <fullName evidence="5">Lipoate-protein ligase B</fullName>
    </alternativeName>
    <alternativeName>
        <fullName evidence="5">Lipoyl/octanoyl transferase</fullName>
    </alternativeName>
    <alternativeName>
        <fullName evidence="5">Octanoyl-[acyl-carrier-protein]-protein N-octanoyltransferase</fullName>
    </alternativeName>
</protein>
<proteinExistence type="inferred from homology"/>
<dbReference type="PANTHER" id="PTHR10993:SF7">
    <property type="entry name" value="LIPOYLTRANSFERASE 2, MITOCHONDRIAL-RELATED"/>
    <property type="match status" value="1"/>
</dbReference>
<dbReference type="EMBL" id="JAWXXX010000001">
    <property type="protein sequence ID" value="MDX5893100.1"/>
    <property type="molecule type" value="Genomic_DNA"/>
</dbReference>
<comment type="function">
    <text evidence="4 5 6">Catalyzes the transfer of endogenously produced octanoic acid from octanoyl-acyl-carrier-protein onto the lipoyl domains of lipoate-dependent enzymes. Lipoyl-ACP can also act as a substrate although octanoyl-ACP is likely to be the physiological substrate.</text>
</comment>
<dbReference type="UniPathway" id="UPA00538">
    <property type="reaction ID" value="UER00592"/>
</dbReference>
<feature type="binding site" evidence="5 8">
    <location>
        <begin position="156"/>
        <end position="158"/>
    </location>
    <ligand>
        <name>substrate</name>
    </ligand>
</feature>
<evidence type="ECO:0000313" key="11">
    <source>
        <dbReference type="EMBL" id="AHY45686.1"/>
    </source>
</evidence>
<evidence type="ECO:0000256" key="2">
    <source>
        <dbReference type="ARBA" id="ARBA00022679"/>
    </source>
</evidence>
<evidence type="ECO:0000256" key="6">
    <source>
        <dbReference type="PIRNR" id="PIRNR016262"/>
    </source>
</evidence>
<dbReference type="Proteomes" id="UP001281130">
    <property type="component" value="Unassembled WGS sequence"/>
</dbReference>
<feature type="domain" description="BPL/LPL catalytic" evidence="10">
    <location>
        <begin position="40"/>
        <end position="227"/>
    </location>
</feature>
<dbReference type="PANTHER" id="PTHR10993">
    <property type="entry name" value="OCTANOYLTRANSFERASE"/>
    <property type="match status" value="1"/>
</dbReference>
<dbReference type="EC" id="2.3.1.181" evidence="5 6"/>
<dbReference type="eggNOG" id="COG0321">
    <property type="taxonomic scope" value="Bacteria"/>
</dbReference>
<dbReference type="SUPFAM" id="SSF55681">
    <property type="entry name" value="Class II aaRS and biotin synthetases"/>
    <property type="match status" value="1"/>
</dbReference>
<dbReference type="InterPro" id="IPR020605">
    <property type="entry name" value="Octanoyltransferase_CS"/>
</dbReference>
<keyword evidence="3 5" id="KW-0012">Acyltransferase</keyword>
<keyword evidence="13" id="KW-1185">Reference proteome</keyword>
<dbReference type="PROSITE" id="PS51733">
    <property type="entry name" value="BPL_LPL_CATALYTIC"/>
    <property type="match status" value="1"/>
</dbReference>
<dbReference type="KEGG" id="rrd:RradSPS_0403"/>
<dbReference type="HAMAP" id="MF_00013">
    <property type="entry name" value="LipB"/>
    <property type="match status" value="1"/>
</dbReference>
<dbReference type="PATRIC" id="fig|42256.3.peg.408"/>
<dbReference type="STRING" id="42256.RradSPS_0403"/>
<feature type="binding site" evidence="5 8">
    <location>
        <begin position="87"/>
        <end position="94"/>
    </location>
    <ligand>
        <name>substrate</name>
    </ligand>
</feature>
<dbReference type="NCBIfam" id="TIGR00214">
    <property type="entry name" value="lipB"/>
    <property type="match status" value="1"/>
</dbReference>
<feature type="active site" description="Acyl-thioester intermediate" evidence="5 7">
    <location>
        <position position="188"/>
    </location>
</feature>
<feature type="binding site" evidence="5 8">
    <location>
        <begin position="170"/>
        <end position="172"/>
    </location>
    <ligand>
        <name>substrate</name>
    </ligand>
</feature>
<evidence type="ECO:0000313" key="13">
    <source>
        <dbReference type="Proteomes" id="UP000025229"/>
    </source>
</evidence>
<feature type="site" description="Lowers pKa of active site Cys" evidence="5 9">
    <location>
        <position position="153"/>
    </location>
</feature>
<comment type="similarity">
    <text evidence="5 6">Belongs to the LipB family.</text>
</comment>
<evidence type="ECO:0000259" key="10">
    <source>
        <dbReference type="PROSITE" id="PS51733"/>
    </source>
</evidence>
<evidence type="ECO:0000256" key="3">
    <source>
        <dbReference type="ARBA" id="ARBA00023315"/>
    </source>
</evidence>
<dbReference type="InterPro" id="IPR004143">
    <property type="entry name" value="BPL_LPL_catalytic"/>
</dbReference>
<dbReference type="GO" id="GO:0033819">
    <property type="term" value="F:lipoyl(octanoyl) transferase activity"/>
    <property type="evidence" value="ECO:0007669"/>
    <property type="project" value="UniProtKB-EC"/>
</dbReference>
<keyword evidence="5" id="KW-0963">Cytoplasm</keyword>
<organism evidence="11 13">
    <name type="scientific">Rubrobacter radiotolerans</name>
    <name type="common">Arthrobacter radiotolerans</name>
    <dbReference type="NCBI Taxonomy" id="42256"/>
    <lineage>
        <taxon>Bacteria</taxon>
        <taxon>Bacillati</taxon>
        <taxon>Actinomycetota</taxon>
        <taxon>Rubrobacteria</taxon>
        <taxon>Rubrobacterales</taxon>
        <taxon>Rubrobacteraceae</taxon>
        <taxon>Rubrobacter</taxon>
    </lineage>
</organism>
<dbReference type="HOGENOM" id="CLU_035168_1_3_11"/>
<gene>
    <name evidence="5 12" type="primary">lipB</name>
    <name evidence="11" type="ORF">RradSPS_0403</name>
    <name evidence="12" type="ORF">SIL72_03550</name>
</gene>
<dbReference type="Proteomes" id="UP000025229">
    <property type="component" value="Chromosome"/>
</dbReference>
<reference evidence="11 13" key="1">
    <citation type="submission" date="2014-03" db="EMBL/GenBank/DDBJ databases">
        <title>Complete genome sequence of the Radio-Resistant Rubrobacter radiotolerans RSPS-4.</title>
        <authorList>
            <person name="Egas C.C."/>
            <person name="Barroso C.C."/>
            <person name="Froufe H.J.C."/>
            <person name="Pacheco J.J."/>
            <person name="Albuquerque L.L."/>
            <person name="da Costa M.M.S."/>
        </authorList>
    </citation>
    <scope>NUCLEOTIDE SEQUENCE [LARGE SCALE GENOMIC DNA]</scope>
    <source>
        <strain evidence="11 13">RSPS-4</strain>
    </source>
</reference>